<proteinExistence type="predicted"/>
<evidence type="ECO:0000259" key="4">
    <source>
        <dbReference type="Pfam" id="PF13407"/>
    </source>
</evidence>
<protein>
    <submittedName>
        <fullName evidence="5">Substrate-binding domain-containing protein</fullName>
    </submittedName>
</protein>
<keyword evidence="6" id="KW-1185">Reference proteome</keyword>
<feature type="domain" description="Periplasmic binding protein" evidence="4">
    <location>
        <begin position="41"/>
        <end position="299"/>
    </location>
</feature>
<dbReference type="Proteomes" id="UP000730482">
    <property type="component" value="Unassembled WGS sequence"/>
</dbReference>
<comment type="caution">
    <text evidence="5">The sequence shown here is derived from an EMBL/GenBank/DDBJ whole genome shotgun (WGS) entry which is preliminary data.</text>
</comment>
<dbReference type="PANTHER" id="PTHR30036">
    <property type="entry name" value="D-XYLOSE-BINDING PERIPLASMIC PROTEIN"/>
    <property type="match status" value="1"/>
</dbReference>
<evidence type="ECO:0000256" key="1">
    <source>
        <dbReference type="ARBA" id="ARBA00004196"/>
    </source>
</evidence>
<dbReference type="PROSITE" id="PS51257">
    <property type="entry name" value="PROKAR_LIPOPROTEIN"/>
    <property type="match status" value="1"/>
</dbReference>
<dbReference type="PANTHER" id="PTHR30036:SF1">
    <property type="entry name" value="D-XYLOSE-BINDING PERIPLASMIC PROTEIN"/>
    <property type="match status" value="1"/>
</dbReference>
<dbReference type="EMBL" id="JAAFYZ010000026">
    <property type="protein sequence ID" value="MBS2547340.1"/>
    <property type="molecule type" value="Genomic_DNA"/>
</dbReference>
<sequence length="361" mass="36958">MKKLIMRAMAAGTVAALTLGACSSNSSDGSAKGRKPYVGVILPDTTSSARWQTQDQPALAAAFQAKGVKYDIQNALGDKAKFQAIADQMLKEGVNVLVIVDLDAASGSAVLAQARQQGVATIDYDRLTLGGGADYYVSFDNVDVGELQGQGLVQCLQGVQKPVIAEVNGAPTDNNATLFAQGYNSVLSQRYTDGTFIKGPNQSVPGWDNATAGKDFEQMLAAAPNIGGVLAANDGMAQSVIAVLKQHRLNGKVPVTGQDATIAGLQSILVGDQCMTVFKDSVKEAQAGAELAIDLATGAPPTSAVAMVADTVTGKLVKSVLLTPEAIVKANVGDVIAAGGATKAQVCTPQYAAACAADGIK</sequence>
<name>A0ABS5KMT8_9ACTN</name>
<dbReference type="SUPFAM" id="SSF53822">
    <property type="entry name" value="Periplasmic binding protein-like I"/>
    <property type="match status" value="1"/>
</dbReference>
<organism evidence="5 6">
    <name type="scientific">Catenulispora pinistramenti</name>
    <dbReference type="NCBI Taxonomy" id="2705254"/>
    <lineage>
        <taxon>Bacteria</taxon>
        <taxon>Bacillati</taxon>
        <taxon>Actinomycetota</taxon>
        <taxon>Actinomycetes</taxon>
        <taxon>Catenulisporales</taxon>
        <taxon>Catenulisporaceae</taxon>
        <taxon>Catenulispora</taxon>
    </lineage>
</organism>
<accession>A0ABS5KMT8</accession>
<dbReference type="Gene3D" id="3.40.50.2300">
    <property type="match status" value="2"/>
</dbReference>
<reference evidence="5 6" key="1">
    <citation type="submission" date="2020-02" db="EMBL/GenBank/DDBJ databases">
        <title>Acidophilic actinobacteria isolated from forest soil.</title>
        <authorList>
            <person name="Golinska P."/>
        </authorList>
    </citation>
    <scope>NUCLEOTIDE SEQUENCE [LARGE SCALE GENOMIC DNA]</scope>
    <source>
        <strain evidence="5 6">NL8</strain>
    </source>
</reference>
<evidence type="ECO:0000313" key="5">
    <source>
        <dbReference type="EMBL" id="MBS2547340.1"/>
    </source>
</evidence>
<evidence type="ECO:0000313" key="6">
    <source>
        <dbReference type="Proteomes" id="UP000730482"/>
    </source>
</evidence>
<evidence type="ECO:0000256" key="2">
    <source>
        <dbReference type="ARBA" id="ARBA00022729"/>
    </source>
</evidence>
<feature type="chain" id="PRO_5045836117" evidence="3">
    <location>
        <begin position="27"/>
        <end position="361"/>
    </location>
</feature>
<keyword evidence="2 3" id="KW-0732">Signal</keyword>
<dbReference type="InterPro" id="IPR050555">
    <property type="entry name" value="Bact_Solute-Bind_Prot2"/>
</dbReference>
<dbReference type="InterPro" id="IPR025997">
    <property type="entry name" value="SBP_2_dom"/>
</dbReference>
<comment type="subcellular location">
    <subcellularLocation>
        <location evidence="1">Cell envelope</location>
    </subcellularLocation>
</comment>
<feature type="signal peptide" evidence="3">
    <location>
        <begin position="1"/>
        <end position="26"/>
    </location>
</feature>
<dbReference type="RefSeq" id="WP_212008941.1">
    <property type="nucleotide sequence ID" value="NZ_JAAFYZ010000026.1"/>
</dbReference>
<dbReference type="InterPro" id="IPR028082">
    <property type="entry name" value="Peripla_BP_I"/>
</dbReference>
<dbReference type="Pfam" id="PF13407">
    <property type="entry name" value="Peripla_BP_4"/>
    <property type="match status" value="1"/>
</dbReference>
<gene>
    <name evidence="5" type="ORF">KGQ19_10685</name>
</gene>
<evidence type="ECO:0000256" key="3">
    <source>
        <dbReference type="SAM" id="SignalP"/>
    </source>
</evidence>